<dbReference type="SUPFAM" id="SSF52540">
    <property type="entry name" value="P-loop containing nucleoside triphosphate hydrolases"/>
    <property type="match status" value="1"/>
</dbReference>
<feature type="domain" description="ATPase AAA-type core" evidence="1">
    <location>
        <begin position="44"/>
        <end position="91"/>
    </location>
</feature>
<dbReference type="GO" id="GO:0016887">
    <property type="term" value="F:ATP hydrolysis activity"/>
    <property type="evidence" value="ECO:0007669"/>
    <property type="project" value="InterPro"/>
</dbReference>
<reference evidence="3" key="1">
    <citation type="submission" date="2016-11" db="EMBL/GenBank/DDBJ databases">
        <authorList>
            <person name="Shukria A."/>
            <person name="Stevens D.C."/>
        </authorList>
    </citation>
    <scope>NUCLEOTIDE SEQUENCE [LARGE SCALE GENOMIC DNA]</scope>
    <source>
        <strain evidence="3">Cbfe23</strain>
    </source>
</reference>
<dbReference type="InterPro" id="IPR014555">
    <property type="entry name" value="RecF-like"/>
</dbReference>
<dbReference type="PANTHER" id="PTHR32182:SF22">
    <property type="entry name" value="ATP-DEPENDENT ENDONUCLEASE, OLD FAMILY-RELATED"/>
    <property type="match status" value="1"/>
</dbReference>
<organism evidence="2 3">
    <name type="scientific">Cystobacter ferrugineus</name>
    <dbReference type="NCBI Taxonomy" id="83449"/>
    <lineage>
        <taxon>Bacteria</taxon>
        <taxon>Pseudomonadati</taxon>
        <taxon>Myxococcota</taxon>
        <taxon>Myxococcia</taxon>
        <taxon>Myxococcales</taxon>
        <taxon>Cystobacterineae</taxon>
        <taxon>Archangiaceae</taxon>
        <taxon>Cystobacter</taxon>
    </lineage>
</organism>
<dbReference type="Pfam" id="PF13304">
    <property type="entry name" value="AAA_21"/>
    <property type="match status" value="2"/>
</dbReference>
<name>A0A1L9B973_9BACT</name>
<dbReference type="GO" id="GO:0006302">
    <property type="term" value="P:double-strand break repair"/>
    <property type="evidence" value="ECO:0007669"/>
    <property type="project" value="TreeGrafter"/>
</dbReference>
<protein>
    <submittedName>
        <fullName evidence="2">ATPase</fullName>
    </submittedName>
</protein>
<dbReference type="GO" id="GO:0000731">
    <property type="term" value="P:DNA synthesis involved in DNA repair"/>
    <property type="evidence" value="ECO:0007669"/>
    <property type="project" value="TreeGrafter"/>
</dbReference>
<proteinExistence type="predicted"/>
<comment type="caution">
    <text evidence="2">The sequence shown here is derived from an EMBL/GenBank/DDBJ whole genome shotgun (WGS) entry which is preliminary data.</text>
</comment>
<dbReference type="OrthoDB" id="9816506at2"/>
<reference evidence="2 3" key="2">
    <citation type="submission" date="2016-12" db="EMBL/GenBank/DDBJ databases">
        <title>Draft Genome Sequence of Cystobacter ferrugineus Strain Cbfe23.</title>
        <authorList>
            <person name="Akbar S."/>
            <person name="Dowd S.E."/>
            <person name="Stevens D.C."/>
        </authorList>
    </citation>
    <scope>NUCLEOTIDE SEQUENCE [LARGE SCALE GENOMIC DNA]</scope>
    <source>
        <strain evidence="2 3">Cbfe23</strain>
    </source>
</reference>
<dbReference type="EMBL" id="MPIN01000005">
    <property type="protein sequence ID" value="OJH38816.1"/>
    <property type="molecule type" value="Genomic_DNA"/>
</dbReference>
<dbReference type="Proteomes" id="UP000182229">
    <property type="component" value="Unassembled WGS sequence"/>
</dbReference>
<dbReference type="InterPro" id="IPR003959">
    <property type="entry name" value="ATPase_AAA_core"/>
</dbReference>
<dbReference type="PIRSF" id="PIRSF029347">
    <property type="entry name" value="RecF"/>
    <property type="match status" value="1"/>
</dbReference>
<evidence type="ECO:0000259" key="1">
    <source>
        <dbReference type="Pfam" id="PF13304"/>
    </source>
</evidence>
<dbReference type="InterPro" id="IPR027417">
    <property type="entry name" value="P-loop_NTPase"/>
</dbReference>
<dbReference type="AlphaFoldDB" id="A0A1L9B973"/>
<dbReference type="PANTHER" id="PTHR32182">
    <property type="entry name" value="DNA REPLICATION AND REPAIR PROTEIN RECF"/>
    <property type="match status" value="1"/>
</dbReference>
<evidence type="ECO:0000313" key="3">
    <source>
        <dbReference type="Proteomes" id="UP000182229"/>
    </source>
</evidence>
<evidence type="ECO:0000313" key="2">
    <source>
        <dbReference type="EMBL" id="OJH38816.1"/>
    </source>
</evidence>
<sequence>MPSPESINQNTLQLPVKRIPFLTRVRLLDYRSIAACDVRLGPLIFLVGPNGSGKSNFLDALRLITDALRTSLDHALRDRGGVHQVRRRSSGHPTHFGIRLDLQLPDGSQGHFSFEVGARSHGDYAVQREECVVGHASYLVEEGQVVASKGISVAPPAAKDRLYLVNAAGLPEFRPLFDVLSNMGFYNLNPDRIRDLQSPDKGELLTRDGSNLSSVLERLEKVHGGSTKLRIEECLSRIVPGLEGVDPKRVGHMETLEFRQQVEGSTEPWRFPAINMSDGTLRALGILAALLQARVEERVHLIGIEEPEVALHPAAAGILRDALRDGSRHAQVLVTSHSPELLDAPDVSADELIPVMAEQGKTLIGALDEATRDTLRDRLYTAGELLKANQLAPDTEAIPEPTQLRLFDLESR</sequence>
<accession>A0A1L9B973</accession>
<gene>
    <name evidence="2" type="ORF">BON30_21575</name>
</gene>
<dbReference type="GO" id="GO:0005524">
    <property type="term" value="F:ATP binding"/>
    <property type="evidence" value="ECO:0007669"/>
    <property type="project" value="InterPro"/>
</dbReference>
<keyword evidence="3" id="KW-1185">Reference proteome</keyword>
<feature type="domain" description="ATPase AAA-type core" evidence="1">
    <location>
        <begin position="271"/>
        <end position="343"/>
    </location>
</feature>
<dbReference type="Gene3D" id="3.40.50.300">
    <property type="entry name" value="P-loop containing nucleotide triphosphate hydrolases"/>
    <property type="match status" value="2"/>
</dbReference>
<dbReference type="STRING" id="83449.BON30_21575"/>